<dbReference type="Proteomes" id="UP000193648">
    <property type="component" value="Unassembled WGS sequence"/>
</dbReference>
<dbReference type="AlphaFoldDB" id="A0A1Y2GHZ4"/>
<name>A0A1Y2GHZ4_9FUNG</name>
<dbReference type="OrthoDB" id="514248at2759"/>
<keyword evidence="2" id="KW-1185">Reference proteome</keyword>
<dbReference type="EMBL" id="MCFF01000033">
    <property type="protein sequence ID" value="ORZ09675.1"/>
    <property type="molecule type" value="Genomic_DNA"/>
</dbReference>
<accession>A0A1Y2GHZ4</accession>
<sequence>MVHIAWTVKLLVICGNGAVTDALVVLLPTVFFGSCSVARGTKQRSNPMIIGKSFETLVTTAFSVSPSLAVLANALRAARDQVLALALP</sequence>
<proteinExistence type="predicted"/>
<protein>
    <submittedName>
        <fullName evidence="1">Uncharacterized protein</fullName>
    </submittedName>
</protein>
<comment type="caution">
    <text evidence="1">The sequence shown here is derived from an EMBL/GenBank/DDBJ whole genome shotgun (WGS) entry which is preliminary data.</text>
</comment>
<reference evidence="1 2" key="1">
    <citation type="submission" date="2016-07" db="EMBL/GenBank/DDBJ databases">
        <title>Pervasive Adenine N6-methylation of Active Genes in Fungi.</title>
        <authorList>
            <consortium name="DOE Joint Genome Institute"/>
            <person name="Mondo S.J."/>
            <person name="Dannebaum R.O."/>
            <person name="Kuo R.C."/>
            <person name="Labutti K."/>
            <person name="Haridas S."/>
            <person name="Kuo A."/>
            <person name="Salamov A."/>
            <person name="Ahrendt S.R."/>
            <person name="Lipzen A."/>
            <person name="Sullivan W."/>
            <person name="Andreopoulos W.B."/>
            <person name="Clum A."/>
            <person name="Lindquist E."/>
            <person name="Daum C."/>
            <person name="Ramamoorthy G.K."/>
            <person name="Gryganskyi A."/>
            <person name="Culley D."/>
            <person name="Magnuson J.K."/>
            <person name="James T.Y."/>
            <person name="O'Malley M.A."/>
            <person name="Stajich J.E."/>
            <person name="Spatafora J.W."/>
            <person name="Visel A."/>
            <person name="Grigoriev I.V."/>
        </authorList>
    </citation>
    <scope>NUCLEOTIDE SEQUENCE [LARGE SCALE GENOMIC DNA]</scope>
    <source>
        <strain evidence="1 2">NRRL 3116</strain>
    </source>
</reference>
<gene>
    <name evidence="1" type="ORF">BCR41DRAFT_358279</name>
</gene>
<evidence type="ECO:0000313" key="1">
    <source>
        <dbReference type="EMBL" id="ORZ09675.1"/>
    </source>
</evidence>
<evidence type="ECO:0000313" key="2">
    <source>
        <dbReference type="Proteomes" id="UP000193648"/>
    </source>
</evidence>
<dbReference type="RefSeq" id="XP_021878945.1">
    <property type="nucleotide sequence ID" value="XM_022025019.1"/>
</dbReference>
<organism evidence="1 2">
    <name type="scientific">Lobosporangium transversale</name>
    <dbReference type="NCBI Taxonomy" id="64571"/>
    <lineage>
        <taxon>Eukaryota</taxon>
        <taxon>Fungi</taxon>
        <taxon>Fungi incertae sedis</taxon>
        <taxon>Mucoromycota</taxon>
        <taxon>Mortierellomycotina</taxon>
        <taxon>Mortierellomycetes</taxon>
        <taxon>Mortierellales</taxon>
        <taxon>Mortierellaceae</taxon>
        <taxon>Lobosporangium</taxon>
    </lineage>
</organism>
<dbReference type="InParanoid" id="A0A1Y2GHZ4"/>
<dbReference type="GeneID" id="33566863"/>